<dbReference type="InterPro" id="IPR005545">
    <property type="entry name" value="YCII"/>
</dbReference>
<dbReference type="InterPro" id="IPR029068">
    <property type="entry name" value="Glyas_Bleomycin-R_OHBP_Dase"/>
</dbReference>
<evidence type="ECO:0000256" key="1">
    <source>
        <dbReference type="ARBA" id="ARBA00007689"/>
    </source>
</evidence>
<proteinExistence type="inferred from homology"/>
<dbReference type="AlphaFoldDB" id="A0A1H8SVX2"/>
<dbReference type="STRING" id="406100.SAMN04488052_103236"/>
<dbReference type="PANTHER" id="PTHR35174">
    <property type="entry name" value="BLL7171 PROTEIN-RELATED"/>
    <property type="match status" value="1"/>
</dbReference>
<feature type="domain" description="PhnB-like" evidence="3">
    <location>
        <begin position="144"/>
        <end position="269"/>
    </location>
</feature>
<evidence type="ECO:0000313" key="4">
    <source>
        <dbReference type="EMBL" id="SEO82812.1"/>
    </source>
</evidence>
<keyword evidence="5" id="KW-1185">Reference proteome</keyword>
<organism evidence="4 5">
    <name type="scientific">Aquisalimonas asiatica</name>
    <dbReference type="NCBI Taxonomy" id="406100"/>
    <lineage>
        <taxon>Bacteria</taxon>
        <taxon>Pseudomonadati</taxon>
        <taxon>Pseudomonadota</taxon>
        <taxon>Gammaproteobacteria</taxon>
        <taxon>Chromatiales</taxon>
        <taxon>Ectothiorhodospiraceae</taxon>
        <taxon>Aquisalimonas</taxon>
    </lineage>
</organism>
<comment type="similarity">
    <text evidence="1">Belongs to the YciI family.</text>
</comment>
<dbReference type="CDD" id="cd06588">
    <property type="entry name" value="PhnB_like"/>
    <property type="match status" value="1"/>
</dbReference>
<dbReference type="InterPro" id="IPR028973">
    <property type="entry name" value="PhnB-like"/>
</dbReference>
<sequence>MRYMLIRKADHHTEDGVMPSEALLKDMADYNERLLHAGVLEGGDGLRPSRDGYRIQFRDGEPTVTDGPFTESRELIAGYTILDVDSPREALDWAMRWPRSDGDGNVTLELRRFFAMEDFDPGPATDQHRALGDQLTRLPTAMNVHVVFPGNCREAMTFYADVTGGSVEAMLTFGETPAAADTPADWHDRIIHASVNLRGRRIMGADMAGDCYTKPQGARIHLEFADPARGEAVFNRLADGGSIVMPWEQTFWAHRFGMVDDRFGIGWMISCEIDHCTDNTGRDAP</sequence>
<reference evidence="4 5" key="1">
    <citation type="submission" date="2016-10" db="EMBL/GenBank/DDBJ databases">
        <authorList>
            <person name="de Groot N.N."/>
        </authorList>
    </citation>
    <scope>NUCLEOTIDE SEQUENCE [LARGE SCALE GENOMIC DNA]</scope>
    <source>
        <strain evidence="4 5">CGMCC 1.6291</strain>
    </source>
</reference>
<dbReference type="EMBL" id="FOEG01000003">
    <property type="protein sequence ID" value="SEO82812.1"/>
    <property type="molecule type" value="Genomic_DNA"/>
</dbReference>
<dbReference type="InterPro" id="IPR011008">
    <property type="entry name" value="Dimeric_a/b-barrel"/>
</dbReference>
<dbReference type="Gene3D" id="3.10.180.10">
    <property type="entry name" value="2,3-Dihydroxybiphenyl 1,2-Dioxygenase, domain 1"/>
    <property type="match status" value="1"/>
</dbReference>
<dbReference type="Pfam" id="PF03795">
    <property type="entry name" value="YCII"/>
    <property type="match status" value="1"/>
</dbReference>
<accession>A0A1H8SVX2</accession>
<dbReference type="Gene3D" id="3.30.70.1060">
    <property type="entry name" value="Dimeric alpha+beta barrel"/>
    <property type="match status" value="1"/>
</dbReference>
<feature type="domain" description="YCII-related" evidence="2">
    <location>
        <begin position="1"/>
        <end position="99"/>
    </location>
</feature>
<gene>
    <name evidence="4" type="ORF">SAMN04488052_103236</name>
</gene>
<dbReference type="SUPFAM" id="SSF54909">
    <property type="entry name" value="Dimeric alpha+beta barrel"/>
    <property type="match status" value="1"/>
</dbReference>
<protein>
    <submittedName>
        <fullName evidence="4">Uncharacterized conserved protein</fullName>
    </submittedName>
</protein>
<evidence type="ECO:0000313" key="5">
    <source>
        <dbReference type="Proteomes" id="UP000199657"/>
    </source>
</evidence>
<evidence type="ECO:0000259" key="2">
    <source>
        <dbReference type="Pfam" id="PF03795"/>
    </source>
</evidence>
<evidence type="ECO:0000259" key="3">
    <source>
        <dbReference type="Pfam" id="PF06983"/>
    </source>
</evidence>
<dbReference type="Proteomes" id="UP000199657">
    <property type="component" value="Unassembled WGS sequence"/>
</dbReference>
<dbReference type="OrthoDB" id="9795306at2"/>
<dbReference type="SUPFAM" id="SSF54593">
    <property type="entry name" value="Glyoxalase/Bleomycin resistance protein/Dihydroxybiphenyl dioxygenase"/>
    <property type="match status" value="1"/>
</dbReference>
<dbReference type="RefSeq" id="WP_091642550.1">
    <property type="nucleotide sequence ID" value="NZ_FOEG01000003.1"/>
</dbReference>
<name>A0A1H8SVX2_9GAMM</name>
<dbReference type="Pfam" id="PF06983">
    <property type="entry name" value="3-dmu-9_3-mt"/>
    <property type="match status" value="1"/>
</dbReference>